<dbReference type="InterPro" id="IPR001497">
    <property type="entry name" value="MethylDNA_cys_MeTrfase_AS"/>
</dbReference>
<dbReference type="AlphaFoldDB" id="A0A0V9UJ50"/>
<comment type="similarity">
    <text evidence="2 9">Belongs to the MGMT family.</text>
</comment>
<dbReference type="InterPro" id="IPR008332">
    <property type="entry name" value="MethylG_MeTrfase_N"/>
</dbReference>
<dbReference type="FunFam" id="1.10.10.10:FF:000214">
    <property type="entry name" value="Methylated-DNA--protein-cysteine methyltransferase"/>
    <property type="match status" value="1"/>
</dbReference>
<dbReference type="GO" id="GO:0032259">
    <property type="term" value="P:methylation"/>
    <property type="evidence" value="ECO:0007669"/>
    <property type="project" value="UniProtKB-KW"/>
</dbReference>
<evidence type="ECO:0000256" key="3">
    <source>
        <dbReference type="ARBA" id="ARBA00022490"/>
    </source>
</evidence>
<reference evidence="13" key="1">
    <citation type="submission" date="2015-01" db="EMBL/GenBank/DDBJ databases">
        <title>Draft genome sequence of Rhodococcus pyridinivorans strain KG-16, a hydrocarbon-degrading bacterium.</title>
        <authorList>
            <person name="Aggarwal R.K."/>
            <person name="Dawar C."/>
        </authorList>
    </citation>
    <scope>NUCLEOTIDE SEQUENCE [LARGE SCALE GENOMIC DNA]</scope>
    <source>
        <strain evidence="13">KG-16</strain>
    </source>
</reference>
<organism evidence="12 13">
    <name type="scientific">Rhodococcus pyridinivorans KG-16</name>
    <dbReference type="NCBI Taxonomy" id="1441730"/>
    <lineage>
        <taxon>Bacteria</taxon>
        <taxon>Bacillati</taxon>
        <taxon>Actinomycetota</taxon>
        <taxon>Actinomycetes</taxon>
        <taxon>Mycobacteriales</taxon>
        <taxon>Nocardiaceae</taxon>
        <taxon>Rhodococcus</taxon>
    </lineage>
</organism>
<comment type="function">
    <text evidence="9">Involved in the cellular defense against the biological effects of O6-methylguanine (O6-MeG) and O4-methylthymine (O4-MeT) in DNA. Repairs the methylated nucleobase in DNA by stoichiometrically transferring the methyl group to a cysteine residue in the enzyme. This is a suicide reaction: the enzyme is irreversibly inactivated.</text>
</comment>
<keyword evidence="3 9" id="KW-0963">Cytoplasm</keyword>
<comment type="catalytic activity">
    <reaction evidence="1 9">
        <text>a 4-O-methyl-thymidine in DNA + L-cysteinyl-[protein] = a thymidine in DNA + S-methyl-L-cysteinyl-[protein]</text>
        <dbReference type="Rhea" id="RHEA:53428"/>
        <dbReference type="Rhea" id="RHEA-COMP:10131"/>
        <dbReference type="Rhea" id="RHEA-COMP:10132"/>
        <dbReference type="Rhea" id="RHEA-COMP:13555"/>
        <dbReference type="Rhea" id="RHEA-COMP:13556"/>
        <dbReference type="ChEBI" id="CHEBI:29950"/>
        <dbReference type="ChEBI" id="CHEBI:82612"/>
        <dbReference type="ChEBI" id="CHEBI:137386"/>
        <dbReference type="ChEBI" id="CHEBI:137387"/>
        <dbReference type="EC" id="2.1.1.63"/>
    </reaction>
</comment>
<dbReference type="EC" id="2.1.1.63" evidence="9"/>
<dbReference type="CDD" id="cd06445">
    <property type="entry name" value="ATase"/>
    <property type="match status" value="1"/>
</dbReference>
<dbReference type="GO" id="GO:0005737">
    <property type="term" value="C:cytoplasm"/>
    <property type="evidence" value="ECO:0007669"/>
    <property type="project" value="UniProtKB-SubCell"/>
</dbReference>
<evidence type="ECO:0000256" key="1">
    <source>
        <dbReference type="ARBA" id="ARBA00001286"/>
    </source>
</evidence>
<dbReference type="Pfam" id="PF02870">
    <property type="entry name" value="Methyltransf_1N"/>
    <property type="match status" value="1"/>
</dbReference>
<evidence type="ECO:0000256" key="6">
    <source>
        <dbReference type="ARBA" id="ARBA00022763"/>
    </source>
</evidence>
<dbReference type="SUPFAM" id="SSF46767">
    <property type="entry name" value="Methylated DNA-protein cysteine methyltransferase, C-terminal domain"/>
    <property type="match status" value="1"/>
</dbReference>
<dbReference type="Proteomes" id="UP000053060">
    <property type="component" value="Unassembled WGS sequence"/>
</dbReference>
<comment type="miscellaneous">
    <text evidence="9">This enzyme catalyzes only one turnover and therefore is not strictly catalytic. According to one definition, an enzyme is a biocatalyst that acts repeatedly and over many reaction cycles.</text>
</comment>
<dbReference type="GO" id="GO:0003908">
    <property type="term" value="F:methylated-DNA-[protein]-cysteine S-methyltransferase activity"/>
    <property type="evidence" value="ECO:0007669"/>
    <property type="project" value="UniProtKB-UniRule"/>
</dbReference>
<sequence length="176" mass="18979">MTALRTHTVIDTPIGELTLVNTDGVLSGVYMAEHHPAPDRAGFGEQVTEGFDEAITQFDEYFAGRRIRFTVPIAPAGTPFQREVWEALTTIEYGTTRTYSEIALALGRPTAVRAVAAANARNPLCIIVPCHRVIGSSGKLTGYAGGLERKRFLLDQEARVLSSAEPDVAGDTHVPA</sequence>
<dbReference type="PANTHER" id="PTHR10815:SF5">
    <property type="entry name" value="METHYLATED-DNA--PROTEIN-CYSTEINE METHYLTRANSFERASE"/>
    <property type="match status" value="1"/>
</dbReference>
<feature type="active site" description="Nucleophile; methyl group acceptor" evidence="9">
    <location>
        <position position="130"/>
    </location>
</feature>
<dbReference type="PATRIC" id="fig|1441730.3.peg.3301"/>
<dbReference type="Gene3D" id="1.10.10.10">
    <property type="entry name" value="Winged helix-like DNA-binding domain superfamily/Winged helix DNA-binding domain"/>
    <property type="match status" value="1"/>
</dbReference>
<keyword evidence="4 9" id="KW-0489">Methyltransferase</keyword>
<evidence type="ECO:0000256" key="2">
    <source>
        <dbReference type="ARBA" id="ARBA00008711"/>
    </source>
</evidence>
<evidence type="ECO:0000256" key="4">
    <source>
        <dbReference type="ARBA" id="ARBA00022603"/>
    </source>
</evidence>
<keyword evidence="6 9" id="KW-0227">DNA damage</keyword>
<dbReference type="Pfam" id="PF01035">
    <property type="entry name" value="DNA_binding_1"/>
    <property type="match status" value="1"/>
</dbReference>
<gene>
    <name evidence="12" type="ORF">Z045_15880</name>
</gene>
<comment type="catalytic activity">
    <reaction evidence="8 9">
        <text>a 6-O-methyl-2'-deoxyguanosine in DNA + L-cysteinyl-[protein] = S-methyl-L-cysteinyl-[protein] + a 2'-deoxyguanosine in DNA</text>
        <dbReference type="Rhea" id="RHEA:24000"/>
        <dbReference type="Rhea" id="RHEA-COMP:10131"/>
        <dbReference type="Rhea" id="RHEA-COMP:10132"/>
        <dbReference type="Rhea" id="RHEA-COMP:11367"/>
        <dbReference type="Rhea" id="RHEA-COMP:11368"/>
        <dbReference type="ChEBI" id="CHEBI:29950"/>
        <dbReference type="ChEBI" id="CHEBI:82612"/>
        <dbReference type="ChEBI" id="CHEBI:85445"/>
        <dbReference type="ChEBI" id="CHEBI:85448"/>
        <dbReference type="EC" id="2.1.1.63"/>
    </reaction>
</comment>
<evidence type="ECO:0000256" key="5">
    <source>
        <dbReference type="ARBA" id="ARBA00022679"/>
    </source>
</evidence>
<dbReference type="InterPro" id="IPR036388">
    <property type="entry name" value="WH-like_DNA-bd_sf"/>
</dbReference>
<comment type="caution">
    <text evidence="12">The sequence shown here is derived from an EMBL/GenBank/DDBJ whole genome shotgun (WGS) entry which is preliminary data.</text>
</comment>
<dbReference type="InterPro" id="IPR036631">
    <property type="entry name" value="MGMT_N_sf"/>
</dbReference>
<dbReference type="PANTHER" id="PTHR10815">
    <property type="entry name" value="METHYLATED-DNA--PROTEIN-CYSTEINE METHYLTRANSFERASE"/>
    <property type="match status" value="1"/>
</dbReference>
<dbReference type="SUPFAM" id="SSF53155">
    <property type="entry name" value="Methylated DNA-protein cysteine methyltransferase domain"/>
    <property type="match status" value="1"/>
</dbReference>
<evidence type="ECO:0000259" key="10">
    <source>
        <dbReference type="Pfam" id="PF01035"/>
    </source>
</evidence>
<evidence type="ECO:0000256" key="9">
    <source>
        <dbReference type="HAMAP-Rule" id="MF_00772"/>
    </source>
</evidence>
<comment type="subcellular location">
    <subcellularLocation>
        <location evidence="9">Cytoplasm</location>
    </subcellularLocation>
</comment>
<dbReference type="RefSeq" id="WP_060652703.1">
    <property type="nucleotide sequence ID" value="NZ_AZXY01000007.1"/>
</dbReference>
<name>A0A0V9UJ50_9NOCA</name>
<protein>
    <recommendedName>
        <fullName evidence="9">Methylated-DNA--protein-cysteine methyltransferase</fullName>
        <ecNumber evidence="9">2.1.1.63</ecNumber>
    </recommendedName>
    <alternativeName>
        <fullName evidence="9">6-O-methylguanine-DNA methyltransferase</fullName>
        <shortName evidence="9">MGMT</shortName>
    </alternativeName>
    <alternativeName>
        <fullName evidence="9">O-6-methylguanine-DNA-alkyltransferase</fullName>
    </alternativeName>
</protein>
<dbReference type="HAMAP" id="MF_00772">
    <property type="entry name" value="OGT"/>
    <property type="match status" value="1"/>
</dbReference>
<dbReference type="InterPro" id="IPR014048">
    <property type="entry name" value="MethylDNA_cys_MeTrfase_DNA-bd"/>
</dbReference>
<evidence type="ECO:0000313" key="13">
    <source>
        <dbReference type="Proteomes" id="UP000053060"/>
    </source>
</evidence>
<dbReference type="NCBIfam" id="TIGR00589">
    <property type="entry name" value="ogt"/>
    <property type="match status" value="1"/>
</dbReference>
<dbReference type="Gene3D" id="3.30.160.70">
    <property type="entry name" value="Methylated DNA-protein cysteine methyltransferase domain"/>
    <property type="match status" value="1"/>
</dbReference>
<evidence type="ECO:0000259" key="11">
    <source>
        <dbReference type="Pfam" id="PF02870"/>
    </source>
</evidence>
<proteinExistence type="inferred from homology"/>
<reference evidence="12 13" key="2">
    <citation type="journal article" date="2016" name="Genome Announc.">
        <title>Draft Genome Sequence of a Versatile Hydrocarbon-Degrading Bacterium, Rhodococcus pyridinivorans Strain KG-16, Collected from Oil Fields in India.</title>
        <authorList>
            <person name="Aggarwal R.K."/>
            <person name="Dawar C."/>
            <person name="Phanindranath R."/>
            <person name="Mutnuri L."/>
            <person name="Dayal A.M."/>
        </authorList>
    </citation>
    <scope>NUCLEOTIDE SEQUENCE [LARGE SCALE GENOMIC DNA]</scope>
    <source>
        <strain evidence="12 13">KG-16</strain>
    </source>
</reference>
<accession>A0A0V9UJ50</accession>
<dbReference type="GO" id="GO:0006307">
    <property type="term" value="P:DNA alkylation repair"/>
    <property type="evidence" value="ECO:0007669"/>
    <property type="project" value="UniProtKB-UniRule"/>
</dbReference>
<keyword evidence="5 9" id="KW-0808">Transferase</keyword>
<feature type="domain" description="Methylguanine DNA methyltransferase ribonuclease-like" evidence="11">
    <location>
        <begin position="7"/>
        <end position="74"/>
    </location>
</feature>
<dbReference type="PROSITE" id="PS00374">
    <property type="entry name" value="MGMT"/>
    <property type="match status" value="1"/>
</dbReference>
<dbReference type="InterPro" id="IPR023546">
    <property type="entry name" value="MGMT"/>
</dbReference>
<dbReference type="EMBL" id="AZXY01000007">
    <property type="protein sequence ID" value="KSZ58033.1"/>
    <property type="molecule type" value="Genomic_DNA"/>
</dbReference>
<feature type="domain" description="Methylated-DNA-[protein]-cysteine S-methyltransferase DNA binding" evidence="10">
    <location>
        <begin position="79"/>
        <end position="158"/>
    </location>
</feature>
<evidence type="ECO:0000256" key="7">
    <source>
        <dbReference type="ARBA" id="ARBA00023204"/>
    </source>
</evidence>
<keyword evidence="7 9" id="KW-0234">DNA repair</keyword>
<evidence type="ECO:0000256" key="8">
    <source>
        <dbReference type="ARBA" id="ARBA00049348"/>
    </source>
</evidence>
<evidence type="ECO:0000313" key="12">
    <source>
        <dbReference type="EMBL" id="KSZ58033.1"/>
    </source>
</evidence>
<dbReference type="InterPro" id="IPR036217">
    <property type="entry name" value="MethylDNA_cys_MeTrfase_DNAb"/>
</dbReference>